<evidence type="ECO:0000256" key="10">
    <source>
        <dbReference type="ARBA" id="ARBA00023065"/>
    </source>
</evidence>
<dbReference type="GO" id="GO:0015297">
    <property type="term" value="F:antiporter activity"/>
    <property type="evidence" value="ECO:0007669"/>
    <property type="project" value="UniProtKB-KW"/>
</dbReference>
<keyword evidence="6" id="KW-0050">Antiport</keyword>
<dbReference type="NCBIfam" id="TIGR00797">
    <property type="entry name" value="matE"/>
    <property type="match status" value="1"/>
</dbReference>
<dbReference type="EMBL" id="FMXR01000016">
    <property type="protein sequence ID" value="SDB29212.1"/>
    <property type="molecule type" value="Genomic_DNA"/>
</dbReference>
<dbReference type="GO" id="GO:0006811">
    <property type="term" value="P:monoatomic ion transport"/>
    <property type="evidence" value="ECO:0007669"/>
    <property type="project" value="UniProtKB-KW"/>
</dbReference>
<proteinExistence type="inferred from homology"/>
<feature type="transmembrane region" description="Helical" evidence="13">
    <location>
        <begin position="243"/>
        <end position="263"/>
    </location>
</feature>
<feature type="transmembrane region" description="Helical" evidence="13">
    <location>
        <begin position="191"/>
        <end position="212"/>
    </location>
</feature>
<feature type="transmembrane region" description="Helical" evidence="13">
    <location>
        <begin position="283"/>
        <end position="299"/>
    </location>
</feature>
<keyword evidence="15" id="KW-1185">Reference proteome</keyword>
<comment type="subcellular location">
    <subcellularLocation>
        <location evidence="2">Cell membrane</location>
        <topology evidence="2">Multi-pass membrane protein</topology>
    </subcellularLocation>
</comment>
<evidence type="ECO:0000256" key="1">
    <source>
        <dbReference type="ARBA" id="ARBA00003408"/>
    </source>
</evidence>
<evidence type="ECO:0000313" key="15">
    <source>
        <dbReference type="Proteomes" id="UP000199228"/>
    </source>
</evidence>
<reference evidence="14 15" key="1">
    <citation type="submission" date="2016-10" db="EMBL/GenBank/DDBJ databases">
        <authorList>
            <person name="de Groot N.N."/>
        </authorList>
    </citation>
    <scope>NUCLEOTIDE SEQUENCE [LARGE SCALE GENOMIC DNA]</scope>
    <source>
        <strain evidence="14 15">DSM 3217</strain>
    </source>
</reference>
<dbReference type="PANTHER" id="PTHR43298:SF2">
    <property type="entry name" value="FMN_FAD EXPORTER YEEO-RELATED"/>
    <property type="match status" value="1"/>
</dbReference>
<keyword evidence="10" id="KW-0406">Ion transport</keyword>
<dbReference type="STRING" id="1732.SAMN02910417_02187"/>
<dbReference type="PANTHER" id="PTHR43298">
    <property type="entry name" value="MULTIDRUG RESISTANCE PROTEIN NORM-RELATED"/>
    <property type="match status" value="1"/>
</dbReference>
<feature type="transmembrane region" description="Helical" evidence="13">
    <location>
        <begin position="319"/>
        <end position="341"/>
    </location>
</feature>
<dbReference type="InterPro" id="IPR050222">
    <property type="entry name" value="MATE_MdtK"/>
</dbReference>
<feature type="transmembrane region" description="Helical" evidence="13">
    <location>
        <begin position="136"/>
        <end position="154"/>
    </location>
</feature>
<evidence type="ECO:0000256" key="11">
    <source>
        <dbReference type="ARBA" id="ARBA00023136"/>
    </source>
</evidence>
<evidence type="ECO:0000256" key="12">
    <source>
        <dbReference type="ARBA" id="ARBA00031636"/>
    </source>
</evidence>
<evidence type="ECO:0000256" key="9">
    <source>
        <dbReference type="ARBA" id="ARBA00022989"/>
    </source>
</evidence>
<evidence type="ECO:0000313" key="14">
    <source>
        <dbReference type="EMBL" id="SDB29212.1"/>
    </source>
</evidence>
<evidence type="ECO:0000256" key="2">
    <source>
        <dbReference type="ARBA" id="ARBA00004651"/>
    </source>
</evidence>
<evidence type="ECO:0000256" key="8">
    <source>
        <dbReference type="ARBA" id="ARBA00022692"/>
    </source>
</evidence>
<keyword evidence="8 13" id="KW-0812">Transmembrane</keyword>
<sequence>MVNARLLTKGKPWKLLLGFSVPIFVGQIFQLLYSLFDTKIVGALLGEDPLAAVGSISSLYNLMNTFANGLTMGFSIMLAFYFGARNFERVRKTFATTIYLSLGTIVILIVAIMVFLDPIQTFLNIPEEQKLMAASYIQVLIVGMVVTVMYHVCANSLRAIGDSVTPLIFLIVASLGNVGMDYVFIKFFHWGVAGAAYATVFAQLLSVILCLIRIGRRFELLHVKKSDFRPEGKLVAEMMKSGLSMGLMGSLVALGTVTLQSSINSLGAQFIVTHTAARKVCEMMMLPAIVLGYAMTTFAGQNSGAGRPDRVRTGLKSALMMGVIWNIIVVILMYTISRYLIGFLTSSADETILYWGSLYLKFELSFNMICYVIIVLRNMLQGLGARVTPVISSAIELIGKIAFTFLLVPVLGYWGVILTEPLIWIVMVIPLIIQAKKMIGQKA</sequence>
<dbReference type="PIRSF" id="PIRSF006603">
    <property type="entry name" value="DinF"/>
    <property type="match status" value="1"/>
</dbReference>
<keyword evidence="11 13" id="KW-0472">Membrane</keyword>
<gene>
    <name evidence="14" type="ORF">SAMN02910417_02187</name>
</gene>
<dbReference type="CDD" id="cd13138">
    <property type="entry name" value="MATE_yoeA_like"/>
    <property type="match status" value="1"/>
</dbReference>
<dbReference type="InterPro" id="IPR048279">
    <property type="entry name" value="MdtK-like"/>
</dbReference>
<evidence type="ECO:0000256" key="6">
    <source>
        <dbReference type="ARBA" id="ARBA00022449"/>
    </source>
</evidence>
<evidence type="ECO:0000256" key="5">
    <source>
        <dbReference type="ARBA" id="ARBA00022448"/>
    </source>
</evidence>
<keyword evidence="9 13" id="KW-1133">Transmembrane helix</keyword>
<evidence type="ECO:0000256" key="3">
    <source>
        <dbReference type="ARBA" id="ARBA00010199"/>
    </source>
</evidence>
<evidence type="ECO:0000256" key="13">
    <source>
        <dbReference type="SAM" id="Phobius"/>
    </source>
</evidence>
<accession>A0A1G6C8Q0</accession>
<feature type="transmembrane region" description="Helical" evidence="13">
    <location>
        <begin position="96"/>
        <end position="116"/>
    </location>
</feature>
<comment type="function">
    <text evidence="1">Multidrug efflux pump.</text>
</comment>
<dbReference type="Pfam" id="PF01554">
    <property type="entry name" value="MatE"/>
    <property type="match status" value="2"/>
</dbReference>
<evidence type="ECO:0000256" key="4">
    <source>
        <dbReference type="ARBA" id="ARBA00020268"/>
    </source>
</evidence>
<feature type="transmembrane region" description="Helical" evidence="13">
    <location>
        <begin position="15"/>
        <end position="36"/>
    </location>
</feature>
<dbReference type="AlphaFoldDB" id="A0A1G6C8Q0"/>
<dbReference type="OrthoDB" id="9776324at2"/>
<feature type="transmembrane region" description="Helical" evidence="13">
    <location>
        <begin position="166"/>
        <end position="185"/>
    </location>
</feature>
<name>A0A1G6C8Q0_EUBOX</name>
<evidence type="ECO:0000256" key="7">
    <source>
        <dbReference type="ARBA" id="ARBA00022475"/>
    </source>
</evidence>
<dbReference type="GO" id="GO:0042910">
    <property type="term" value="F:xenobiotic transmembrane transporter activity"/>
    <property type="evidence" value="ECO:0007669"/>
    <property type="project" value="InterPro"/>
</dbReference>
<keyword evidence="7" id="KW-1003">Cell membrane</keyword>
<protein>
    <recommendedName>
        <fullName evidence="4">Probable multidrug resistance protein NorM</fullName>
    </recommendedName>
    <alternativeName>
        <fullName evidence="12">Multidrug-efflux transporter</fullName>
    </alternativeName>
</protein>
<dbReference type="GO" id="GO:0005886">
    <property type="term" value="C:plasma membrane"/>
    <property type="evidence" value="ECO:0007669"/>
    <property type="project" value="UniProtKB-SubCell"/>
</dbReference>
<organism evidence="14 15">
    <name type="scientific">Eubacterium oxidoreducens</name>
    <dbReference type="NCBI Taxonomy" id="1732"/>
    <lineage>
        <taxon>Bacteria</taxon>
        <taxon>Bacillati</taxon>
        <taxon>Bacillota</taxon>
        <taxon>Clostridia</taxon>
        <taxon>Eubacteriales</taxon>
        <taxon>Eubacteriaceae</taxon>
        <taxon>Eubacterium</taxon>
    </lineage>
</organism>
<keyword evidence="5" id="KW-0813">Transport</keyword>
<dbReference type="Proteomes" id="UP000199228">
    <property type="component" value="Unassembled WGS sequence"/>
</dbReference>
<feature type="transmembrane region" description="Helical" evidence="13">
    <location>
        <begin position="353"/>
        <end position="376"/>
    </location>
</feature>
<feature type="transmembrane region" description="Helical" evidence="13">
    <location>
        <begin position="66"/>
        <end position="84"/>
    </location>
</feature>
<dbReference type="RefSeq" id="WP_090174398.1">
    <property type="nucleotide sequence ID" value="NZ_FMXR01000016.1"/>
</dbReference>
<comment type="similarity">
    <text evidence="3">Belongs to the multi antimicrobial extrusion (MATE) (TC 2.A.66.1) family.</text>
</comment>
<dbReference type="InterPro" id="IPR002528">
    <property type="entry name" value="MATE_fam"/>
</dbReference>